<dbReference type="EMBL" id="BMXR01000007">
    <property type="protein sequence ID" value="GGX59832.1"/>
    <property type="molecule type" value="Genomic_DNA"/>
</dbReference>
<dbReference type="InterPro" id="IPR014057">
    <property type="entry name" value="HI1420"/>
</dbReference>
<reference evidence="1" key="1">
    <citation type="journal article" date="2014" name="Int. J. Syst. Evol. Microbiol.">
        <title>Complete genome sequence of Corynebacterium casei LMG S-19264T (=DSM 44701T), isolated from a smear-ripened cheese.</title>
        <authorList>
            <consortium name="US DOE Joint Genome Institute (JGI-PGF)"/>
            <person name="Walter F."/>
            <person name="Albersmeier A."/>
            <person name="Kalinowski J."/>
            <person name="Ruckert C."/>
        </authorList>
    </citation>
    <scope>NUCLEOTIDE SEQUENCE</scope>
    <source>
        <strain evidence="1">KCTC 22169</strain>
    </source>
</reference>
<evidence type="ECO:0000313" key="1">
    <source>
        <dbReference type="EMBL" id="GGX59832.1"/>
    </source>
</evidence>
<dbReference type="NCBIfam" id="TIGR02684">
    <property type="entry name" value="dnstrm_HI1420"/>
    <property type="match status" value="1"/>
</dbReference>
<sequence>MRQYMGEKLHDWNPAEYLETPEDIEAFLEEAFDTGDVSYICKALGVVAQAKGMSQIAKETGLNRTQLYRSFSPSGNPTLETTLKVLHSMGVTLKAVPEQHQSQPDHH</sequence>
<dbReference type="Pfam" id="PF21716">
    <property type="entry name" value="dnstrm_HI1420"/>
    <property type="match status" value="1"/>
</dbReference>
<evidence type="ECO:0000313" key="2">
    <source>
        <dbReference type="Proteomes" id="UP000626148"/>
    </source>
</evidence>
<dbReference type="Proteomes" id="UP000626148">
    <property type="component" value="Unassembled WGS sequence"/>
</dbReference>
<dbReference type="AlphaFoldDB" id="A0A918NDH2"/>
<organism evidence="1 2">
    <name type="scientific">Saccharospirillum salsuginis</name>
    <dbReference type="NCBI Taxonomy" id="418750"/>
    <lineage>
        <taxon>Bacteria</taxon>
        <taxon>Pseudomonadati</taxon>
        <taxon>Pseudomonadota</taxon>
        <taxon>Gammaproteobacteria</taxon>
        <taxon>Oceanospirillales</taxon>
        <taxon>Saccharospirillaceae</taxon>
        <taxon>Saccharospirillum</taxon>
    </lineage>
</organism>
<name>A0A918NDH2_9GAMM</name>
<dbReference type="GO" id="GO:0003677">
    <property type="term" value="F:DNA binding"/>
    <property type="evidence" value="ECO:0007669"/>
    <property type="project" value="InterPro"/>
</dbReference>
<dbReference type="InterPro" id="IPR010982">
    <property type="entry name" value="Lambda_DNA-bd_dom_sf"/>
</dbReference>
<gene>
    <name evidence="1" type="ORF">GCM10007392_29780</name>
</gene>
<keyword evidence="2" id="KW-1185">Reference proteome</keyword>
<dbReference type="SUPFAM" id="SSF47413">
    <property type="entry name" value="lambda repressor-like DNA-binding domains"/>
    <property type="match status" value="1"/>
</dbReference>
<protein>
    <submittedName>
        <fullName evidence="1">Transcriptional regulator</fullName>
    </submittedName>
</protein>
<proteinExistence type="predicted"/>
<reference evidence="1" key="2">
    <citation type="submission" date="2020-09" db="EMBL/GenBank/DDBJ databases">
        <authorList>
            <person name="Sun Q."/>
            <person name="Kim S."/>
        </authorList>
    </citation>
    <scope>NUCLEOTIDE SEQUENCE</scope>
    <source>
        <strain evidence="1">KCTC 22169</strain>
    </source>
</reference>
<dbReference type="PANTHER" id="PTHR40275">
    <property type="entry name" value="SSL7038 PROTEIN"/>
    <property type="match status" value="1"/>
</dbReference>
<accession>A0A918NDH2</accession>
<comment type="caution">
    <text evidence="1">The sequence shown here is derived from an EMBL/GenBank/DDBJ whole genome shotgun (WGS) entry which is preliminary data.</text>
</comment>
<dbReference type="PANTHER" id="PTHR40275:SF1">
    <property type="entry name" value="SSL7038 PROTEIN"/>
    <property type="match status" value="1"/>
</dbReference>